<dbReference type="Gene3D" id="3.30.780.10">
    <property type="entry name" value="SUI1-like domain"/>
    <property type="match status" value="1"/>
</dbReference>
<dbReference type="InterPro" id="IPR036877">
    <property type="entry name" value="SUI1_dom_sf"/>
</dbReference>
<proteinExistence type="predicted"/>
<accession>A0A6C0BE53</accession>
<organism evidence="2">
    <name type="scientific">viral metagenome</name>
    <dbReference type="NCBI Taxonomy" id="1070528"/>
    <lineage>
        <taxon>unclassified sequences</taxon>
        <taxon>metagenomes</taxon>
        <taxon>organismal metagenomes</taxon>
    </lineage>
</organism>
<sequence length="98" mass="11484">MNFEDCLDLENNRTIHIRTQQRNGRKCFTLIEFFDNDKECEKLIKKLKKIQSCGGYTRKDENSGKYVVILNGDHRAFIYEYLTSVEPYCNSTINIHGG</sequence>
<dbReference type="PROSITE" id="PS50296">
    <property type="entry name" value="SUI1"/>
    <property type="match status" value="1"/>
</dbReference>
<name>A0A6C0BE53_9ZZZZ</name>
<feature type="domain" description="SUI1" evidence="1">
    <location>
        <begin position="15"/>
        <end position="86"/>
    </location>
</feature>
<protein>
    <recommendedName>
        <fullName evidence="1">SUI1 domain-containing protein</fullName>
    </recommendedName>
</protein>
<dbReference type="AlphaFoldDB" id="A0A6C0BE53"/>
<dbReference type="EMBL" id="MN739123">
    <property type="protein sequence ID" value="QHS90041.1"/>
    <property type="molecule type" value="Genomic_DNA"/>
</dbReference>
<dbReference type="GO" id="GO:0003743">
    <property type="term" value="F:translation initiation factor activity"/>
    <property type="evidence" value="ECO:0007669"/>
    <property type="project" value="InterPro"/>
</dbReference>
<dbReference type="InterPro" id="IPR001950">
    <property type="entry name" value="SUI1"/>
</dbReference>
<reference evidence="2" key="1">
    <citation type="journal article" date="2020" name="Nature">
        <title>Giant virus diversity and host interactions through global metagenomics.</title>
        <authorList>
            <person name="Schulz F."/>
            <person name="Roux S."/>
            <person name="Paez-Espino D."/>
            <person name="Jungbluth S."/>
            <person name="Walsh D.A."/>
            <person name="Denef V.J."/>
            <person name="McMahon K.D."/>
            <person name="Konstantinidis K.T."/>
            <person name="Eloe-Fadrosh E.A."/>
            <person name="Kyrpides N.C."/>
            <person name="Woyke T."/>
        </authorList>
    </citation>
    <scope>NUCLEOTIDE SEQUENCE</scope>
    <source>
        <strain evidence="2">GVMAG-M-3300010160-4</strain>
    </source>
</reference>
<evidence type="ECO:0000313" key="2">
    <source>
        <dbReference type="EMBL" id="QHS90041.1"/>
    </source>
</evidence>
<dbReference type="Pfam" id="PF01253">
    <property type="entry name" value="SUI1"/>
    <property type="match status" value="1"/>
</dbReference>
<dbReference type="SUPFAM" id="SSF55159">
    <property type="entry name" value="eIF1-like"/>
    <property type="match status" value="1"/>
</dbReference>
<evidence type="ECO:0000259" key="1">
    <source>
        <dbReference type="PROSITE" id="PS50296"/>
    </source>
</evidence>